<dbReference type="Proteomes" id="UP000644875">
    <property type="component" value="Unassembled WGS sequence"/>
</dbReference>
<dbReference type="Gene3D" id="3.20.20.380">
    <property type="entry name" value="Copper homeostasis (CutC) domain"/>
    <property type="match status" value="1"/>
</dbReference>
<dbReference type="AlphaFoldDB" id="A0A934UDD9"/>
<comment type="subcellular location">
    <subcellularLocation>
        <location evidence="2">Cytoplasm</location>
    </subcellularLocation>
</comment>
<comment type="caution">
    <text evidence="2">Once thought to be involved in copper homeostasis, experiments in E.coli have shown this is not the case.</text>
</comment>
<protein>
    <recommendedName>
        <fullName evidence="2">PF03932 family protein CutC</fullName>
    </recommendedName>
</protein>
<dbReference type="PANTHER" id="PTHR12598:SF0">
    <property type="entry name" value="COPPER HOMEOSTASIS PROTEIN CUTC HOMOLOG"/>
    <property type="match status" value="1"/>
</dbReference>
<dbReference type="PANTHER" id="PTHR12598">
    <property type="entry name" value="COPPER HOMEOSTASIS PROTEIN CUTC"/>
    <property type="match status" value="1"/>
</dbReference>
<dbReference type="InterPro" id="IPR036822">
    <property type="entry name" value="CutC-like_dom_sf"/>
</dbReference>
<evidence type="ECO:0000256" key="1">
    <source>
        <dbReference type="ARBA" id="ARBA00007768"/>
    </source>
</evidence>
<keyword evidence="4" id="KW-1185">Reference proteome</keyword>
<accession>A0A934UDD9</accession>
<name>A0A934UDD9_9STRE</name>
<keyword evidence="2" id="KW-0963">Cytoplasm</keyword>
<dbReference type="GO" id="GO:0005737">
    <property type="term" value="C:cytoplasm"/>
    <property type="evidence" value="ECO:0007669"/>
    <property type="project" value="UniProtKB-SubCell"/>
</dbReference>
<comment type="caution">
    <text evidence="3">The sequence shown here is derived from an EMBL/GenBank/DDBJ whole genome shotgun (WGS) entry which is preliminary data.</text>
</comment>
<comment type="similarity">
    <text evidence="1 2">Belongs to the CutC family.</text>
</comment>
<sequence length="213" mass="23774">MIIKEFCAENLTDLPKLVGTDITRIELCDNLAQGGTTPSYGVIKEACHYLHDNNITVATMIRPRGGDFVYNDTEIRVMEDDILKAVELESDALVFGMLTEDNEIDIDGIEQLLPACQGVDMVFHMAFDLIPEDKQKEAIDTLINLGFVRILLHGSKERRDIFKNVDHLLDLIAYANNRIEILLGGGVSDKNYKQLLSLTKTNQVHGTGLLVKS</sequence>
<gene>
    <name evidence="2" type="primary">cutC</name>
    <name evidence="3" type="ORF">JHK64_03495</name>
</gene>
<organism evidence="3 4">
    <name type="scientific">Streptococcus zalophi</name>
    <dbReference type="NCBI Taxonomy" id="640031"/>
    <lineage>
        <taxon>Bacteria</taxon>
        <taxon>Bacillati</taxon>
        <taxon>Bacillota</taxon>
        <taxon>Bacilli</taxon>
        <taxon>Lactobacillales</taxon>
        <taxon>Streptococcaceae</taxon>
        <taxon>Streptococcus</taxon>
    </lineage>
</organism>
<proteinExistence type="inferred from homology"/>
<evidence type="ECO:0000313" key="4">
    <source>
        <dbReference type="Proteomes" id="UP000644875"/>
    </source>
</evidence>
<reference evidence="3 4" key="1">
    <citation type="journal article" date="2021" name="Int. J. Syst. Evol. Microbiol.">
        <title>Streptococcus vicugnae sp. nov., isolated from faeces of alpacas (Vicugna pacos) and cattle (Bos taurus), Streptococcus zalophi sp. nov., and Streptococcus pacificus sp. nov., isolated from respiratory tract of California sea lions (Zalophus californianus).</title>
        <authorList>
            <person name="Volokhov D.V."/>
            <person name="Zagorodnyaya T.A."/>
            <person name="Shen Z."/>
            <person name="Blom J."/>
            <person name="Furtak V.A."/>
            <person name="Eisenberg T."/>
            <person name="Fan P."/>
            <person name="Jeong K.C."/>
            <person name="Gao Y."/>
            <person name="Zhang S."/>
            <person name="Amselle M."/>
        </authorList>
    </citation>
    <scope>NUCLEOTIDE SEQUENCE [LARGE SCALE GENOMIC DNA]</scope>
    <source>
        <strain evidence="4">CSL7508-lung</strain>
    </source>
</reference>
<evidence type="ECO:0000256" key="2">
    <source>
        <dbReference type="HAMAP-Rule" id="MF_00795"/>
    </source>
</evidence>
<dbReference type="InterPro" id="IPR005627">
    <property type="entry name" value="CutC-like"/>
</dbReference>
<dbReference type="EMBL" id="JAENBP010000003">
    <property type="protein sequence ID" value="MBJ8349697.1"/>
    <property type="molecule type" value="Genomic_DNA"/>
</dbReference>
<dbReference type="GO" id="GO:0005507">
    <property type="term" value="F:copper ion binding"/>
    <property type="evidence" value="ECO:0007669"/>
    <property type="project" value="TreeGrafter"/>
</dbReference>
<dbReference type="RefSeq" id="WP_199567620.1">
    <property type="nucleotide sequence ID" value="NZ_JAENBP010000003.1"/>
</dbReference>
<dbReference type="HAMAP" id="MF_00795">
    <property type="entry name" value="CutC"/>
    <property type="match status" value="1"/>
</dbReference>
<dbReference type="SUPFAM" id="SSF110395">
    <property type="entry name" value="CutC-like"/>
    <property type="match status" value="1"/>
</dbReference>
<evidence type="ECO:0000313" key="3">
    <source>
        <dbReference type="EMBL" id="MBJ8349697.1"/>
    </source>
</evidence>
<dbReference type="Pfam" id="PF03932">
    <property type="entry name" value="CutC"/>
    <property type="match status" value="1"/>
</dbReference>